<keyword evidence="8 15" id="KW-0489">Methyltransferase</keyword>
<dbReference type="InterPro" id="IPR029028">
    <property type="entry name" value="Alpha/beta_knot_MTases"/>
</dbReference>
<evidence type="ECO:0000256" key="9">
    <source>
        <dbReference type="ARBA" id="ARBA00022679"/>
    </source>
</evidence>
<name>A0A1F4YDY0_9BACT</name>
<evidence type="ECO:0000259" key="18">
    <source>
        <dbReference type="Pfam" id="PF01746"/>
    </source>
</evidence>
<feature type="binding site" evidence="15 16">
    <location>
        <position position="114"/>
    </location>
    <ligand>
        <name>S-adenosyl-L-methionine</name>
        <dbReference type="ChEBI" id="CHEBI:59789"/>
    </ligand>
</feature>
<keyword evidence="9 15" id="KW-0808">Transferase</keyword>
<comment type="function">
    <text evidence="1 15 17">Specifically methylates guanosine-37 in various tRNAs.</text>
</comment>
<evidence type="ECO:0000256" key="2">
    <source>
        <dbReference type="ARBA" id="ARBA00004496"/>
    </source>
</evidence>
<dbReference type="SUPFAM" id="SSF75217">
    <property type="entry name" value="alpha/beta knot"/>
    <property type="match status" value="1"/>
</dbReference>
<dbReference type="InterPro" id="IPR002649">
    <property type="entry name" value="tRNA_m1G_MeTrfase_TrmD"/>
</dbReference>
<dbReference type="FunFam" id="3.40.1280.10:FF:000001">
    <property type="entry name" value="tRNA (guanine-N(1)-)-methyltransferase"/>
    <property type="match status" value="1"/>
</dbReference>
<dbReference type="Gene3D" id="3.40.1280.10">
    <property type="match status" value="1"/>
</dbReference>
<evidence type="ECO:0000256" key="10">
    <source>
        <dbReference type="ARBA" id="ARBA00022691"/>
    </source>
</evidence>
<dbReference type="PANTHER" id="PTHR46417">
    <property type="entry name" value="TRNA (GUANINE-N(1)-)-METHYLTRANSFERASE"/>
    <property type="match status" value="1"/>
</dbReference>
<gene>
    <name evidence="15" type="primary">trmD</name>
    <name evidence="19" type="ORF">A2876_02785</name>
</gene>
<keyword evidence="10 15" id="KW-0949">S-adenosyl-L-methionine</keyword>
<evidence type="ECO:0000256" key="8">
    <source>
        <dbReference type="ARBA" id="ARBA00022603"/>
    </source>
</evidence>
<dbReference type="InterPro" id="IPR016009">
    <property type="entry name" value="tRNA_MeTrfase_TRMD/TRM10"/>
</dbReference>
<comment type="subcellular location">
    <subcellularLocation>
        <location evidence="2 15 17">Cytoplasm</location>
    </subcellularLocation>
</comment>
<dbReference type="HAMAP" id="MF_00605">
    <property type="entry name" value="TrmD"/>
    <property type="match status" value="1"/>
</dbReference>
<evidence type="ECO:0000313" key="20">
    <source>
        <dbReference type="Proteomes" id="UP000178176"/>
    </source>
</evidence>
<evidence type="ECO:0000313" key="19">
    <source>
        <dbReference type="EMBL" id="OGC92189.1"/>
    </source>
</evidence>
<evidence type="ECO:0000256" key="12">
    <source>
        <dbReference type="ARBA" id="ARBA00029736"/>
    </source>
</evidence>
<dbReference type="GO" id="GO:0002939">
    <property type="term" value="P:tRNA N1-guanine methylation"/>
    <property type="evidence" value="ECO:0007669"/>
    <property type="project" value="TreeGrafter"/>
</dbReference>
<dbReference type="Proteomes" id="UP000178176">
    <property type="component" value="Unassembled WGS sequence"/>
</dbReference>
<evidence type="ECO:0000256" key="11">
    <source>
        <dbReference type="ARBA" id="ARBA00022694"/>
    </source>
</evidence>
<dbReference type="GO" id="GO:0052906">
    <property type="term" value="F:tRNA (guanine(37)-N1)-methyltransferase activity"/>
    <property type="evidence" value="ECO:0007669"/>
    <property type="project" value="UniProtKB-UniRule"/>
</dbReference>
<comment type="subunit">
    <text evidence="4 15 17">Homodimer.</text>
</comment>
<comment type="caution">
    <text evidence="19">The sequence shown here is derived from an EMBL/GenBank/DDBJ whole genome shotgun (WGS) entry which is preliminary data.</text>
</comment>
<feature type="domain" description="tRNA methyltransferase TRMD/TRM10-type" evidence="18">
    <location>
        <begin position="1"/>
        <end position="211"/>
    </location>
</feature>
<organism evidence="19 20">
    <name type="scientific">Candidatus Amesbacteria bacterium RIFCSPHIGHO2_01_FULL_48_32b</name>
    <dbReference type="NCBI Taxonomy" id="1797253"/>
    <lineage>
        <taxon>Bacteria</taxon>
        <taxon>Candidatus Amesiibacteriota</taxon>
    </lineage>
</organism>
<keyword evidence="7 15" id="KW-0963">Cytoplasm</keyword>
<reference evidence="19 20" key="1">
    <citation type="journal article" date="2016" name="Nat. Commun.">
        <title>Thousands of microbial genomes shed light on interconnected biogeochemical processes in an aquifer system.</title>
        <authorList>
            <person name="Anantharaman K."/>
            <person name="Brown C.T."/>
            <person name="Hug L.A."/>
            <person name="Sharon I."/>
            <person name="Castelle C.J."/>
            <person name="Probst A.J."/>
            <person name="Thomas B.C."/>
            <person name="Singh A."/>
            <person name="Wilkins M.J."/>
            <person name="Karaoz U."/>
            <person name="Brodie E.L."/>
            <person name="Williams K.H."/>
            <person name="Hubbard S.S."/>
            <person name="Banfield J.F."/>
        </authorList>
    </citation>
    <scope>NUCLEOTIDE SEQUENCE [LARGE SCALE GENOMIC DNA]</scope>
</reference>
<dbReference type="InterPro" id="IPR023148">
    <property type="entry name" value="tRNA_m1G_MeTrfase_C_sf"/>
</dbReference>
<dbReference type="GO" id="GO:0005829">
    <property type="term" value="C:cytosol"/>
    <property type="evidence" value="ECO:0007669"/>
    <property type="project" value="TreeGrafter"/>
</dbReference>
<dbReference type="EMBL" id="MEXH01000021">
    <property type="protein sequence ID" value="OGC92189.1"/>
    <property type="molecule type" value="Genomic_DNA"/>
</dbReference>
<evidence type="ECO:0000256" key="13">
    <source>
        <dbReference type="ARBA" id="ARBA00033392"/>
    </source>
</evidence>
<dbReference type="PANTHER" id="PTHR46417:SF1">
    <property type="entry name" value="TRNA (GUANINE-N(1)-)-METHYLTRANSFERASE"/>
    <property type="match status" value="1"/>
</dbReference>
<dbReference type="InterPro" id="IPR029026">
    <property type="entry name" value="tRNA_m1G_MTases_N"/>
</dbReference>
<evidence type="ECO:0000256" key="16">
    <source>
        <dbReference type="PIRSR" id="PIRSR000386-1"/>
    </source>
</evidence>
<evidence type="ECO:0000256" key="7">
    <source>
        <dbReference type="ARBA" id="ARBA00022490"/>
    </source>
</evidence>
<accession>A0A1F4YDY0</accession>
<dbReference type="NCBIfam" id="NF000648">
    <property type="entry name" value="PRK00026.1"/>
    <property type="match status" value="1"/>
</dbReference>
<dbReference type="NCBIfam" id="TIGR00088">
    <property type="entry name" value="trmD"/>
    <property type="match status" value="1"/>
</dbReference>
<proteinExistence type="inferred from homology"/>
<evidence type="ECO:0000256" key="17">
    <source>
        <dbReference type="RuleBase" id="RU003464"/>
    </source>
</evidence>
<keyword evidence="11 15" id="KW-0819">tRNA processing</keyword>
<evidence type="ECO:0000256" key="3">
    <source>
        <dbReference type="ARBA" id="ARBA00007630"/>
    </source>
</evidence>
<sequence length="216" mass="24572">MKIDILTLFPEMFSGPFTWSIVKRAKEKKIVDIKIFDIRDWATDRYKSVDDKPYGGGAGMVMRVDIIDKAIESLRVEEFKSKSKIVLLDAGGERYTQKKAGELAKNKHLVIICGHYEGVDYRVHEHIADEIISIGDYVLSGGEIPAMAIVDSVVRLLPGALGNEKSLAEESHNNEEVEYPQYTRPEEYKGWKVPDVLLTGDHRKIQEWRKDGLHKT</sequence>
<feature type="binding site" evidence="15 16">
    <location>
        <begin position="134"/>
        <end position="139"/>
    </location>
    <ligand>
        <name>S-adenosyl-L-methionine</name>
        <dbReference type="ChEBI" id="CHEBI:59789"/>
    </ligand>
</feature>
<evidence type="ECO:0000256" key="5">
    <source>
        <dbReference type="ARBA" id="ARBA00012807"/>
    </source>
</evidence>
<evidence type="ECO:0000256" key="6">
    <source>
        <dbReference type="ARBA" id="ARBA00014679"/>
    </source>
</evidence>
<protein>
    <recommendedName>
        <fullName evidence="6 15">tRNA (guanine-N(1)-)-methyltransferase</fullName>
        <ecNumber evidence="5 15">2.1.1.228</ecNumber>
    </recommendedName>
    <alternativeName>
        <fullName evidence="12 15">M1G-methyltransferase</fullName>
    </alternativeName>
    <alternativeName>
        <fullName evidence="13 15">tRNA [GM37] methyltransferase</fullName>
    </alternativeName>
</protein>
<evidence type="ECO:0000256" key="14">
    <source>
        <dbReference type="ARBA" id="ARBA00047783"/>
    </source>
</evidence>
<dbReference type="Gene3D" id="1.10.1270.20">
    <property type="entry name" value="tRNA(m1g37)methyltransferase, domain 2"/>
    <property type="match status" value="1"/>
</dbReference>
<comment type="catalytic activity">
    <reaction evidence="14 15 17">
        <text>guanosine(37) in tRNA + S-adenosyl-L-methionine = N(1)-methylguanosine(37) in tRNA + S-adenosyl-L-homocysteine + H(+)</text>
        <dbReference type="Rhea" id="RHEA:36899"/>
        <dbReference type="Rhea" id="RHEA-COMP:10145"/>
        <dbReference type="Rhea" id="RHEA-COMP:10147"/>
        <dbReference type="ChEBI" id="CHEBI:15378"/>
        <dbReference type="ChEBI" id="CHEBI:57856"/>
        <dbReference type="ChEBI" id="CHEBI:59789"/>
        <dbReference type="ChEBI" id="CHEBI:73542"/>
        <dbReference type="ChEBI" id="CHEBI:74269"/>
        <dbReference type="EC" id="2.1.1.228"/>
    </reaction>
</comment>
<dbReference type="Pfam" id="PF01746">
    <property type="entry name" value="tRNA_m1G_MT"/>
    <property type="match status" value="1"/>
</dbReference>
<comment type="similarity">
    <text evidence="3 15 17">Belongs to the RNA methyltransferase TrmD family.</text>
</comment>
<dbReference type="AlphaFoldDB" id="A0A1F4YDY0"/>
<dbReference type="PIRSF" id="PIRSF000386">
    <property type="entry name" value="tRNA_mtase"/>
    <property type="match status" value="1"/>
</dbReference>
<evidence type="ECO:0000256" key="15">
    <source>
        <dbReference type="HAMAP-Rule" id="MF_00605"/>
    </source>
</evidence>
<evidence type="ECO:0000256" key="4">
    <source>
        <dbReference type="ARBA" id="ARBA00011738"/>
    </source>
</evidence>
<evidence type="ECO:0000256" key="1">
    <source>
        <dbReference type="ARBA" id="ARBA00002634"/>
    </source>
</evidence>
<dbReference type="CDD" id="cd18080">
    <property type="entry name" value="TrmD-like"/>
    <property type="match status" value="1"/>
</dbReference>
<dbReference type="EC" id="2.1.1.228" evidence="5 15"/>